<evidence type="ECO:0000256" key="1">
    <source>
        <dbReference type="SAM" id="MobiDB-lite"/>
    </source>
</evidence>
<reference evidence="2" key="1">
    <citation type="journal article" date="2022" name="bioRxiv">
        <title>Sequencing and chromosome-scale assembly of the giantPleurodeles waltlgenome.</title>
        <authorList>
            <person name="Brown T."/>
            <person name="Elewa A."/>
            <person name="Iarovenko S."/>
            <person name="Subramanian E."/>
            <person name="Araus A.J."/>
            <person name="Petzold A."/>
            <person name="Susuki M."/>
            <person name="Suzuki K.-i.T."/>
            <person name="Hayashi T."/>
            <person name="Toyoda A."/>
            <person name="Oliveira C."/>
            <person name="Osipova E."/>
            <person name="Leigh N.D."/>
            <person name="Simon A."/>
            <person name="Yun M.H."/>
        </authorList>
    </citation>
    <scope>NUCLEOTIDE SEQUENCE</scope>
    <source>
        <strain evidence="2">20211129_DDA</strain>
        <tissue evidence="2">Liver</tissue>
    </source>
</reference>
<keyword evidence="3" id="KW-1185">Reference proteome</keyword>
<dbReference type="AlphaFoldDB" id="A0AAV7W7T8"/>
<sequence length="87" mass="9756">MESTPIYEHAKIRTQSSEAAARDSDLNEKRSATRALNIETKMKLKIAGYEKRTALGAAPTSKRQGRDCLARIRSCCSKFYTFVSDKP</sequence>
<comment type="caution">
    <text evidence="2">The sequence shown here is derived from an EMBL/GenBank/DDBJ whole genome shotgun (WGS) entry which is preliminary data.</text>
</comment>
<dbReference type="EMBL" id="JANPWB010000002">
    <property type="protein sequence ID" value="KAJ1208637.1"/>
    <property type="molecule type" value="Genomic_DNA"/>
</dbReference>
<name>A0AAV7W7T8_PLEWA</name>
<protein>
    <submittedName>
        <fullName evidence="2">Uncharacterized protein</fullName>
    </submittedName>
</protein>
<gene>
    <name evidence="2" type="ORF">NDU88_004020</name>
</gene>
<organism evidence="2 3">
    <name type="scientific">Pleurodeles waltl</name>
    <name type="common">Iberian ribbed newt</name>
    <dbReference type="NCBI Taxonomy" id="8319"/>
    <lineage>
        <taxon>Eukaryota</taxon>
        <taxon>Metazoa</taxon>
        <taxon>Chordata</taxon>
        <taxon>Craniata</taxon>
        <taxon>Vertebrata</taxon>
        <taxon>Euteleostomi</taxon>
        <taxon>Amphibia</taxon>
        <taxon>Batrachia</taxon>
        <taxon>Caudata</taxon>
        <taxon>Salamandroidea</taxon>
        <taxon>Salamandridae</taxon>
        <taxon>Pleurodelinae</taxon>
        <taxon>Pleurodeles</taxon>
    </lineage>
</organism>
<feature type="compositionally biased region" description="Basic and acidic residues" evidence="1">
    <location>
        <begin position="20"/>
        <end position="31"/>
    </location>
</feature>
<proteinExistence type="predicted"/>
<dbReference type="Proteomes" id="UP001066276">
    <property type="component" value="Chromosome 1_2"/>
</dbReference>
<evidence type="ECO:0000313" key="3">
    <source>
        <dbReference type="Proteomes" id="UP001066276"/>
    </source>
</evidence>
<accession>A0AAV7W7T8</accession>
<evidence type="ECO:0000313" key="2">
    <source>
        <dbReference type="EMBL" id="KAJ1208637.1"/>
    </source>
</evidence>
<feature type="region of interest" description="Disordered" evidence="1">
    <location>
        <begin position="1"/>
        <end position="32"/>
    </location>
</feature>